<evidence type="ECO:0000256" key="6">
    <source>
        <dbReference type="ARBA" id="ARBA00023239"/>
    </source>
</evidence>
<comment type="pathway">
    <text evidence="1 8">Amino-acid biosynthesis; L-tryptophan biosynthesis; L-tryptophan from chorismate: step 5/5.</text>
</comment>
<name>A6DJU9_9BACT</name>
<comment type="function">
    <text evidence="8">The alpha subunit is responsible for the aldol cleavage of indoleglycerol phosphate to indole and glyceraldehyde 3-phosphate.</text>
</comment>
<dbReference type="InterPro" id="IPR011060">
    <property type="entry name" value="RibuloseP-bd_barrel"/>
</dbReference>
<keyword evidence="3 8" id="KW-0028">Amino-acid biosynthesis</keyword>
<evidence type="ECO:0000256" key="7">
    <source>
        <dbReference type="ARBA" id="ARBA00049047"/>
    </source>
</evidence>
<evidence type="ECO:0000256" key="2">
    <source>
        <dbReference type="ARBA" id="ARBA00011270"/>
    </source>
</evidence>
<reference evidence="10 11" key="1">
    <citation type="journal article" date="2010" name="J. Bacteriol.">
        <title>Genome sequence of Lentisphaera araneosa HTCC2155T, the type species of the order Lentisphaerales in the phylum Lentisphaerae.</title>
        <authorList>
            <person name="Thrash J.C."/>
            <person name="Cho J.C."/>
            <person name="Vergin K.L."/>
            <person name="Morris R.M."/>
            <person name="Giovannoni S.J."/>
        </authorList>
    </citation>
    <scope>NUCLEOTIDE SEQUENCE [LARGE SCALE GENOMIC DNA]</scope>
    <source>
        <strain evidence="10 11">HTCC2155</strain>
    </source>
</reference>
<dbReference type="PANTHER" id="PTHR43406">
    <property type="entry name" value="TRYPTOPHAN SYNTHASE, ALPHA CHAIN"/>
    <property type="match status" value="1"/>
</dbReference>
<evidence type="ECO:0000256" key="8">
    <source>
        <dbReference type="HAMAP-Rule" id="MF_00131"/>
    </source>
</evidence>
<dbReference type="EC" id="4.2.1.20" evidence="8"/>
<dbReference type="Proteomes" id="UP000004947">
    <property type="component" value="Unassembled WGS sequence"/>
</dbReference>
<dbReference type="GO" id="GO:0005829">
    <property type="term" value="C:cytosol"/>
    <property type="evidence" value="ECO:0007669"/>
    <property type="project" value="TreeGrafter"/>
</dbReference>
<keyword evidence="11" id="KW-1185">Reference proteome</keyword>
<evidence type="ECO:0000256" key="9">
    <source>
        <dbReference type="RuleBase" id="RU003662"/>
    </source>
</evidence>
<keyword evidence="6 8" id="KW-0456">Lyase</keyword>
<dbReference type="RefSeq" id="WP_007278165.1">
    <property type="nucleotide sequence ID" value="NZ_ABCK01000006.1"/>
</dbReference>
<dbReference type="HAMAP" id="MF_00131">
    <property type="entry name" value="Trp_synth_alpha"/>
    <property type="match status" value="1"/>
</dbReference>
<proteinExistence type="inferred from homology"/>
<dbReference type="PANTHER" id="PTHR43406:SF1">
    <property type="entry name" value="TRYPTOPHAN SYNTHASE ALPHA CHAIN, CHLOROPLASTIC"/>
    <property type="match status" value="1"/>
</dbReference>
<dbReference type="STRING" id="313628.LNTAR_12491"/>
<dbReference type="InterPro" id="IPR013785">
    <property type="entry name" value="Aldolase_TIM"/>
</dbReference>
<protein>
    <recommendedName>
        <fullName evidence="8">Tryptophan synthase alpha chain</fullName>
        <ecNumber evidence="8">4.2.1.20</ecNumber>
    </recommendedName>
</protein>
<keyword evidence="4 8" id="KW-0822">Tryptophan biosynthesis</keyword>
<dbReference type="EMBL" id="ABCK01000006">
    <property type="protein sequence ID" value="EDM28173.1"/>
    <property type="molecule type" value="Genomic_DNA"/>
</dbReference>
<accession>A6DJU9</accession>
<dbReference type="InterPro" id="IPR002028">
    <property type="entry name" value="Trp_synthase_suA"/>
</dbReference>
<evidence type="ECO:0000313" key="10">
    <source>
        <dbReference type="EMBL" id="EDM28173.1"/>
    </source>
</evidence>
<keyword evidence="5 8" id="KW-0057">Aromatic amino acid biosynthesis</keyword>
<dbReference type="UniPathway" id="UPA00035">
    <property type="reaction ID" value="UER00044"/>
</dbReference>
<comment type="similarity">
    <text evidence="8 9">Belongs to the TrpA family.</text>
</comment>
<dbReference type="CDD" id="cd04724">
    <property type="entry name" value="Tryptophan_synthase_alpha"/>
    <property type="match status" value="1"/>
</dbReference>
<feature type="active site" description="Proton acceptor" evidence="8">
    <location>
        <position position="61"/>
    </location>
</feature>
<evidence type="ECO:0000256" key="4">
    <source>
        <dbReference type="ARBA" id="ARBA00022822"/>
    </source>
</evidence>
<evidence type="ECO:0000256" key="5">
    <source>
        <dbReference type="ARBA" id="ARBA00023141"/>
    </source>
</evidence>
<dbReference type="eggNOG" id="COG0159">
    <property type="taxonomic scope" value="Bacteria"/>
</dbReference>
<dbReference type="Pfam" id="PF00290">
    <property type="entry name" value="Trp_syntA"/>
    <property type="match status" value="1"/>
</dbReference>
<dbReference type="GO" id="GO:0004834">
    <property type="term" value="F:tryptophan synthase activity"/>
    <property type="evidence" value="ECO:0007669"/>
    <property type="project" value="UniProtKB-UniRule"/>
</dbReference>
<comment type="subunit">
    <text evidence="2 8">Tetramer of two alpha and two beta chains.</text>
</comment>
<comment type="catalytic activity">
    <reaction evidence="7 8">
        <text>(1S,2R)-1-C-(indol-3-yl)glycerol 3-phosphate + L-serine = D-glyceraldehyde 3-phosphate + L-tryptophan + H2O</text>
        <dbReference type="Rhea" id="RHEA:10532"/>
        <dbReference type="ChEBI" id="CHEBI:15377"/>
        <dbReference type="ChEBI" id="CHEBI:33384"/>
        <dbReference type="ChEBI" id="CHEBI:57912"/>
        <dbReference type="ChEBI" id="CHEBI:58866"/>
        <dbReference type="ChEBI" id="CHEBI:59776"/>
        <dbReference type="EC" id="4.2.1.20"/>
    </reaction>
</comment>
<dbReference type="Gene3D" id="3.20.20.70">
    <property type="entry name" value="Aldolase class I"/>
    <property type="match status" value="1"/>
</dbReference>
<dbReference type="NCBIfam" id="TIGR00262">
    <property type="entry name" value="trpA"/>
    <property type="match status" value="1"/>
</dbReference>
<evidence type="ECO:0000256" key="1">
    <source>
        <dbReference type="ARBA" id="ARBA00004733"/>
    </source>
</evidence>
<organism evidence="10 11">
    <name type="scientific">Lentisphaera araneosa HTCC2155</name>
    <dbReference type="NCBI Taxonomy" id="313628"/>
    <lineage>
        <taxon>Bacteria</taxon>
        <taxon>Pseudomonadati</taxon>
        <taxon>Lentisphaerota</taxon>
        <taxon>Lentisphaeria</taxon>
        <taxon>Lentisphaerales</taxon>
        <taxon>Lentisphaeraceae</taxon>
        <taxon>Lentisphaera</taxon>
    </lineage>
</organism>
<feature type="active site" description="Proton acceptor" evidence="8">
    <location>
        <position position="50"/>
    </location>
</feature>
<dbReference type="OrthoDB" id="9804578at2"/>
<dbReference type="SUPFAM" id="SSF51366">
    <property type="entry name" value="Ribulose-phoshate binding barrel"/>
    <property type="match status" value="1"/>
</dbReference>
<comment type="caution">
    <text evidence="10">The sequence shown here is derived from an EMBL/GenBank/DDBJ whole genome shotgun (WGS) entry which is preliminary data.</text>
</comment>
<evidence type="ECO:0000313" key="11">
    <source>
        <dbReference type="Proteomes" id="UP000004947"/>
    </source>
</evidence>
<gene>
    <name evidence="8" type="primary">trpA</name>
    <name evidence="10" type="ORF">LNTAR_12491</name>
</gene>
<sequence>MTNQLETFCRETAQEKDLMLMTHVVCGYPSFEENWRMLELMDENGADIVELQFPFSEPSADGPLFVKANQAAVEAGVTVHDCLSFMKKASERFSFKILMMGYLNTAWKMGYEKFTDALVEAGATGFILPDLPVEECEELHALAETKGLAPIMLMTPTTPTERLHKIAATAKGLIYVVARKGVTGTKTQMSTALEDFLSRCKEATDLPLAVGFGVSSKEDTDFLKGKADMAIVGTASLRAWEKGGEDELETFLKNLK</sequence>
<evidence type="ECO:0000256" key="3">
    <source>
        <dbReference type="ARBA" id="ARBA00022605"/>
    </source>
</evidence>
<dbReference type="AlphaFoldDB" id="A6DJU9"/>